<name>A0A1M7D1Q9_9FLAO</name>
<dbReference type="InterPro" id="IPR025738">
    <property type="entry name" value="BatD"/>
</dbReference>
<dbReference type="Proteomes" id="UP000184028">
    <property type="component" value="Unassembled WGS sequence"/>
</dbReference>
<evidence type="ECO:0000313" key="1">
    <source>
        <dbReference type="EMBL" id="SHL73129.1"/>
    </source>
</evidence>
<dbReference type="RefSeq" id="WP_068841850.1">
    <property type="nucleotide sequence ID" value="NZ_FRBT01000002.1"/>
</dbReference>
<dbReference type="Pfam" id="PF13584">
    <property type="entry name" value="BatD"/>
    <property type="match status" value="1"/>
</dbReference>
<proteinExistence type="predicted"/>
<dbReference type="EMBL" id="FRBT01000002">
    <property type="protein sequence ID" value="SHL73129.1"/>
    <property type="molecule type" value="Genomic_DNA"/>
</dbReference>
<dbReference type="AlphaFoldDB" id="A0A1M7D1Q9"/>
<organism evidence="1 2">
    <name type="scientific">Flavobacterium chilense</name>
    <dbReference type="NCBI Taxonomy" id="946677"/>
    <lineage>
        <taxon>Bacteria</taxon>
        <taxon>Pseudomonadati</taxon>
        <taxon>Bacteroidota</taxon>
        <taxon>Flavobacteriia</taxon>
        <taxon>Flavobacteriales</taxon>
        <taxon>Flavobacteriaceae</taxon>
        <taxon>Flavobacterium</taxon>
    </lineage>
</organism>
<reference evidence="2" key="1">
    <citation type="submission" date="2016-11" db="EMBL/GenBank/DDBJ databases">
        <authorList>
            <person name="Varghese N."/>
            <person name="Submissions S."/>
        </authorList>
    </citation>
    <scope>NUCLEOTIDE SEQUENCE [LARGE SCALE GENOMIC DNA]</scope>
    <source>
        <strain evidence="2">DSM 24724</strain>
    </source>
</reference>
<dbReference type="OrthoDB" id="754680at2"/>
<sequence>MKNIIPLVLILLTTIASCQQKKSNSSSTIKKTSAMINVIIQPVLEMGKSQVFEIRFNQKPDIGSFKMINPDGLTLTNGIAEEHIHKQETGYSLYDYAMPTHLGTIEIPAVSIKVKGKEYISQPFSITVVDTIQSGDKNAVKMVWVPNRDVYQVKDTIVLTLYEFSKFSNVQHEVPSTIQTPDNNISIKSKKNTITITKHVEIDDLTGIDNLQKYLDNKFEILDAGPIFFGEKVIEKLDSSMYIKTPICNIYLLAKEKGNYEFPQSLFEYTIFKSNTDYFSRFEHNEDDSHSIANNGSFKLKITSNKLNIKIE</sequence>
<dbReference type="PROSITE" id="PS51257">
    <property type="entry name" value="PROKAR_LIPOPROTEIN"/>
    <property type="match status" value="1"/>
</dbReference>
<protein>
    <submittedName>
        <fullName evidence="1">Oxygen tolerance</fullName>
    </submittedName>
</protein>
<accession>A0A1M7D1Q9</accession>
<gene>
    <name evidence="1" type="ORF">SAMN05444484_102380</name>
</gene>
<keyword evidence="2" id="KW-1185">Reference proteome</keyword>
<dbReference type="STRING" id="946677.SAMN05444484_102380"/>
<evidence type="ECO:0000313" key="2">
    <source>
        <dbReference type="Proteomes" id="UP000184028"/>
    </source>
</evidence>